<protein>
    <submittedName>
        <fullName evidence="2">Uncharacterized protein</fullName>
    </submittedName>
</protein>
<dbReference type="RefSeq" id="WP_160329665.1">
    <property type="nucleotide sequence ID" value="NZ_JAJA02000001.1"/>
</dbReference>
<reference evidence="2 3" key="1">
    <citation type="journal article" date="2014" name="Genome Announc.">
        <title>Draft Genome Sequence of Lysobacter capsici AZ78, a Bacterium Antagonistic to Plant-Pathogenic Oomycetes.</title>
        <authorList>
            <person name="Puopolo G."/>
            <person name="Sonego P."/>
            <person name="Engelen K."/>
            <person name="Pertot I."/>
        </authorList>
    </citation>
    <scope>NUCLEOTIDE SEQUENCE [LARGE SCALE GENOMIC DNA]</scope>
    <source>
        <strain evidence="2 3">AZ78</strain>
    </source>
</reference>
<gene>
    <name evidence="2" type="ORF">AZ78_4237</name>
</gene>
<feature type="compositionally biased region" description="Gly residues" evidence="1">
    <location>
        <begin position="257"/>
        <end position="275"/>
    </location>
</feature>
<dbReference type="EMBL" id="JAJA02000001">
    <property type="protein sequence ID" value="KWS06681.1"/>
    <property type="molecule type" value="Genomic_DNA"/>
</dbReference>
<dbReference type="AlphaFoldDB" id="A0A125MNI7"/>
<feature type="compositionally biased region" description="Low complexity" evidence="1">
    <location>
        <begin position="145"/>
        <end position="161"/>
    </location>
</feature>
<feature type="compositionally biased region" description="Basic and acidic residues" evidence="1">
    <location>
        <begin position="247"/>
        <end position="256"/>
    </location>
</feature>
<feature type="region of interest" description="Disordered" evidence="1">
    <location>
        <begin position="139"/>
        <end position="180"/>
    </location>
</feature>
<keyword evidence="3" id="KW-1185">Reference proteome</keyword>
<dbReference type="Proteomes" id="UP000023435">
    <property type="component" value="Unassembled WGS sequence"/>
</dbReference>
<sequence length="373" mass="37271">MRSLVGINTVHLGEAQVSAMQVDIGPGIATICPRQPVQMHATVTAQLPREAAPSSYETWRGGNGTRRNGMLDFRNFAFASAQGRFDELGWFAPDPDVLATVDSGFAISAQLLHPRAQLAQTLHYDPDYRCIVSVGAPGGPGADGPDGASGYSGSDGRNGFDGQDGGDGARGGDGAPGGNGFNGPHLRMYATYASTRLYPKLIVVRVLGDIEDLVLAPADRPLTLIASGGRGGEGGDGGSGGSGGDGGRGEGGKERAGYGGDGGHGGDGGFGGPGGIGGDGGRIELVYDRRYPELAQLLRFDVSGGSAGSGGGGGSAGSRGDGGNGGAGSGRDGYSGNYGGSAPDGGFGRPGDAQMTAGEVSAYFRDLPGVRML</sequence>
<feature type="region of interest" description="Disordered" evidence="1">
    <location>
        <begin position="305"/>
        <end position="354"/>
    </location>
</feature>
<evidence type="ECO:0000313" key="3">
    <source>
        <dbReference type="Proteomes" id="UP000023435"/>
    </source>
</evidence>
<feature type="compositionally biased region" description="Gly residues" evidence="1">
    <location>
        <begin position="162"/>
        <end position="180"/>
    </location>
</feature>
<name>A0A125MNI7_9GAMM</name>
<evidence type="ECO:0000313" key="2">
    <source>
        <dbReference type="EMBL" id="KWS06681.1"/>
    </source>
</evidence>
<feature type="compositionally biased region" description="Gly residues" evidence="1">
    <location>
        <begin position="305"/>
        <end position="349"/>
    </location>
</feature>
<proteinExistence type="predicted"/>
<comment type="caution">
    <text evidence="2">The sequence shown here is derived from an EMBL/GenBank/DDBJ whole genome shotgun (WGS) entry which is preliminary data.</text>
</comment>
<feature type="compositionally biased region" description="Gly residues" evidence="1">
    <location>
        <begin position="228"/>
        <end position="246"/>
    </location>
</feature>
<evidence type="ECO:0000256" key="1">
    <source>
        <dbReference type="SAM" id="MobiDB-lite"/>
    </source>
</evidence>
<organism evidence="2 3">
    <name type="scientific">Lysobacter capsici AZ78</name>
    <dbReference type="NCBI Taxonomy" id="1444315"/>
    <lineage>
        <taxon>Bacteria</taxon>
        <taxon>Pseudomonadati</taxon>
        <taxon>Pseudomonadota</taxon>
        <taxon>Gammaproteobacteria</taxon>
        <taxon>Lysobacterales</taxon>
        <taxon>Lysobacteraceae</taxon>
        <taxon>Lysobacter</taxon>
    </lineage>
</organism>
<accession>A0A125MNI7</accession>
<dbReference type="OrthoDB" id="6021110at2"/>
<feature type="region of interest" description="Disordered" evidence="1">
    <location>
        <begin position="225"/>
        <end position="275"/>
    </location>
</feature>